<dbReference type="PANTHER" id="PTHR20275:SF6">
    <property type="entry name" value="NAD KINASE 2, CHLOROPLASTIC"/>
    <property type="match status" value="1"/>
</dbReference>
<dbReference type="GO" id="GO:0005524">
    <property type="term" value="F:ATP binding"/>
    <property type="evidence" value="ECO:0007669"/>
    <property type="project" value="UniProtKB-KW"/>
</dbReference>
<dbReference type="GO" id="GO:0051287">
    <property type="term" value="F:NAD binding"/>
    <property type="evidence" value="ECO:0007669"/>
    <property type="project" value="UniProtKB-ARBA"/>
</dbReference>
<comment type="cofactor">
    <cofactor evidence="6">
        <name>a divalent metal cation</name>
        <dbReference type="ChEBI" id="CHEBI:60240"/>
    </cofactor>
</comment>
<dbReference type="Pfam" id="PF20143">
    <property type="entry name" value="NAD_kinase_C"/>
    <property type="match status" value="1"/>
</dbReference>
<evidence type="ECO:0000256" key="5">
    <source>
        <dbReference type="ARBA" id="ARBA00047925"/>
    </source>
</evidence>
<reference evidence="7 8" key="1">
    <citation type="journal article" date="2014" name="Genome Announc.">
        <title>Draft Genome Sequences of Marine Flavobacterium Algibacter lectus Strains SS8 and NR4.</title>
        <authorList>
            <person name="Takatani N."/>
            <person name="Nakanishi M."/>
            <person name="Meirelles P."/>
            <person name="Mino S."/>
            <person name="Suda W."/>
            <person name="Oshima K."/>
            <person name="Hattori M."/>
            <person name="Ohkuma M."/>
            <person name="Hosokawa M."/>
            <person name="Miyashita K."/>
            <person name="Thompson F.L."/>
            <person name="Niwa A."/>
            <person name="Sawabe T."/>
            <person name="Sawabe T."/>
        </authorList>
    </citation>
    <scope>NUCLEOTIDE SEQUENCE [LARGE SCALE GENOMIC DNA]</scope>
    <source>
        <strain evidence="8">JCM19274</strain>
    </source>
</reference>
<dbReference type="EC" id="2.7.1.23" evidence="6"/>
<sequence>MDVFYNKTTTTSVETLLNYLLKKEFDAYIETEFSNLIKSESQNESDYSSFKTFDKLDNSFDLLVSIGGDGTILRAITYVKNLDIPIIGINTGRLGFLATIQVNQIENAMQNIIDGNYKISERTLLSVETSPENDDILSMNFALNEIAVSRKNTTSMITVETYLDGELLTSYWSDGLIVSTPTGSTGYSLSCGGPVITPGANSFALTPIAPHNLSARPLIIPDSTEIQLKVNGREEQHLVSLDSRIATLDNGTLITIKKADFRIKMIDLPSESFLVTLRKKLLWGAKINVINNSLFERYHKGRAFRYIFYCAQYT</sequence>
<dbReference type="HAMAP" id="MF_00361">
    <property type="entry name" value="NAD_kinase"/>
    <property type="match status" value="1"/>
</dbReference>
<feature type="binding site" evidence="6">
    <location>
        <position position="174"/>
    </location>
    <ligand>
        <name>NAD(+)</name>
        <dbReference type="ChEBI" id="CHEBI:57540"/>
    </ligand>
</feature>
<evidence type="ECO:0000256" key="2">
    <source>
        <dbReference type="ARBA" id="ARBA00022777"/>
    </source>
</evidence>
<evidence type="ECO:0000256" key="3">
    <source>
        <dbReference type="ARBA" id="ARBA00022857"/>
    </source>
</evidence>
<dbReference type="InterPro" id="IPR017437">
    <property type="entry name" value="ATP-NAD_kinase_PpnK-typ_C"/>
</dbReference>
<comment type="caution">
    <text evidence="7">The sequence shown here is derived from an EMBL/GenBank/DDBJ whole genome shotgun (WGS) entry which is preliminary data.</text>
</comment>
<dbReference type="GO" id="GO:0046872">
    <property type="term" value="F:metal ion binding"/>
    <property type="evidence" value="ECO:0007669"/>
    <property type="project" value="UniProtKB-UniRule"/>
</dbReference>
<dbReference type="GO" id="GO:0019674">
    <property type="term" value="P:NAD+ metabolic process"/>
    <property type="evidence" value="ECO:0007669"/>
    <property type="project" value="InterPro"/>
</dbReference>
<dbReference type="STRING" id="221126.SAMN04489722_10941"/>
<dbReference type="InterPro" id="IPR017438">
    <property type="entry name" value="ATP-NAD_kinase_N"/>
</dbReference>
<keyword evidence="4 6" id="KW-0520">NAD</keyword>
<dbReference type="GO" id="GO:0006741">
    <property type="term" value="P:NADP+ biosynthetic process"/>
    <property type="evidence" value="ECO:0007669"/>
    <property type="project" value="UniProtKB-UniRule"/>
</dbReference>
<feature type="binding site" evidence="6">
    <location>
        <position position="74"/>
    </location>
    <ligand>
        <name>NAD(+)</name>
        <dbReference type="ChEBI" id="CHEBI:57540"/>
    </ligand>
</feature>
<dbReference type="Gene3D" id="3.40.50.10330">
    <property type="entry name" value="Probable inorganic polyphosphate/atp-NAD kinase, domain 1"/>
    <property type="match status" value="1"/>
</dbReference>
<organism evidence="7 8">
    <name type="scientific">Algibacter lectus</name>
    <dbReference type="NCBI Taxonomy" id="221126"/>
    <lineage>
        <taxon>Bacteria</taxon>
        <taxon>Pseudomonadati</taxon>
        <taxon>Bacteroidota</taxon>
        <taxon>Flavobacteriia</taxon>
        <taxon>Flavobacteriales</taxon>
        <taxon>Flavobacteriaceae</taxon>
        <taxon>Algibacter</taxon>
    </lineage>
</organism>
<evidence type="ECO:0000256" key="4">
    <source>
        <dbReference type="ARBA" id="ARBA00023027"/>
    </source>
</evidence>
<keyword evidence="6" id="KW-0547">Nucleotide-binding</keyword>
<accession>A0A090WUT5</accession>
<evidence type="ECO:0000256" key="6">
    <source>
        <dbReference type="HAMAP-Rule" id="MF_00361"/>
    </source>
</evidence>
<dbReference type="InterPro" id="IPR002504">
    <property type="entry name" value="NADK"/>
</dbReference>
<dbReference type="Pfam" id="PF01513">
    <property type="entry name" value="NAD_kinase"/>
    <property type="match status" value="1"/>
</dbReference>
<dbReference type="PANTHER" id="PTHR20275">
    <property type="entry name" value="NAD KINASE"/>
    <property type="match status" value="1"/>
</dbReference>
<dbReference type="AlphaFoldDB" id="A0A090WUT5"/>
<evidence type="ECO:0000256" key="1">
    <source>
        <dbReference type="ARBA" id="ARBA00022679"/>
    </source>
</evidence>
<protein>
    <recommendedName>
        <fullName evidence="6">NAD kinase</fullName>
        <ecNumber evidence="6">2.7.1.23</ecNumber>
    </recommendedName>
    <alternativeName>
        <fullName evidence="6">ATP-dependent NAD kinase</fullName>
    </alternativeName>
</protein>
<comment type="similarity">
    <text evidence="6">Belongs to the NAD kinase family.</text>
</comment>
<comment type="caution">
    <text evidence="6">Lacks conserved residue(s) required for the propagation of feature annotation.</text>
</comment>
<proteinExistence type="inferred from homology"/>
<dbReference type="Gene3D" id="2.60.200.30">
    <property type="entry name" value="Probable inorganic polyphosphate/atp-NAD kinase, domain 2"/>
    <property type="match status" value="1"/>
</dbReference>
<comment type="subcellular location">
    <subcellularLocation>
        <location evidence="6">Cytoplasm</location>
    </subcellularLocation>
</comment>
<keyword evidence="6" id="KW-0963">Cytoplasm</keyword>
<feature type="binding site" evidence="6">
    <location>
        <begin position="185"/>
        <end position="190"/>
    </location>
    <ligand>
        <name>NAD(+)</name>
        <dbReference type="ChEBI" id="CHEBI:57540"/>
    </ligand>
</feature>
<keyword evidence="6" id="KW-0067">ATP-binding</keyword>
<feature type="binding site" evidence="6">
    <location>
        <begin position="69"/>
        <end position="70"/>
    </location>
    <ligand>
        <name>NAD(+)</name>
        <dbReference type="ChEBI" id="CHEBI:57540"/>
    </ligand>
</feature>
<comment type="function">
    <text evidence="6">Involved in the regulation of the intracellular balance of NAD and NADP, and is a key enzyme in the biosynthesis of NADP. Catalyzes specifically the phosphorylation on 2'-hydroxyl of the adenosine moiety of NAD to yield NADP.</text>
</comment>
<dbReference type="Proteomes" id="UP000029643">
    <property type="component" value="Unassembled WGS sequence"/>
</dbReference>
<keyword evidence="3 6" id="KW-0521">NADP</keyword>
<dbReference type="EMBL" id="BBNU01000012">
    <property type="protein sequence ID" value="GAL80771.1"/>
    <property type="molecule type" value="Genomic_DNA"/>
</dbReference>
<comment type="catalytic activity">
    <reaction evidence="5 6">
        <text>NAD(+) + ATP = ADP + NADP(+) + H(+)</text>
        <dbReference type="Rhea" id="RHEA:18629"/>
        <dbReference type="ChEBI" id="CHEBI:15378"/>
        <dbReference type="ChEBI" id="CHEBI:30616"/>
        <dbReference type="ChEBI" id="CHEBI:57540"/>
        <dbReference type="ChEBI" id="CHEBI:58349"/>
        <dbReference type="ChEBI" id="CHEBI:456216"/>
        <dbReference type="EC" id="2.7.1.23"/>
    </reaction>
</comment>
<name>A0A090WUT5_9FLAO</name>
<gene>
    <name evidence="6" type="primary">nadK</name>
    <name evidence="7" type="ORF">JCM19274_1397</name>
</gene>
<feature type="active site" description="Proton acceptor" evidence="6">
    <location>
        <position position="69"/>
    </location>
</feature>
<dbReference type="GO" id="GO:0003951">
    <property type="term" value="F:NAD+ kinase activity"/>
    <property type="evidence" value="ECO:0007669"/>
    <property type="project" value="UniProtKB-UniRule"/>
</dbReference>
<evidence type="ECO:0000313" key="8">
    <source>
        <dbReference type="Proteomes" id="UP000029643"/>
    </source>
</evidence>
<dbReference type="NCBIfam" id="NF002521">
    <property type="entry name" value="PRK01911.1"/>
    <property type="match status" value="1"/>
</dbReference>
<keyword evidence="1 6" id="KW-0808">Transferase</keyword>
<dbReference type="RefSeq" id="WP_369450475.1">
    <property type="nucleotide sequence ID" value="NZ_BBNU01000012.1"/>
</dbReference>
<keyword evidence="2 6" id="KW-0418">Kinase</keyword>
<feature type="binding site" evidence="6">
    <location>
        <begin position="144"/>
        <end position="145"/>
    </location>
    <ligand>
        <name>NAD(+)</name>
        <dbReference type="ChEBI" id="CHEBI:57540"/>
    </ligand>
</feature>
<dbReference type="GO" id="GO:0005737">
    <property type="term" value="C:cytoplasm"/>
    <property type="evidence" value="ECO:0007669"/>
    <property type="project" value="UniProtKB-SubCell"/>
</dbReference>
<evidence type="ECO:0000313" key="7">
    <source>
        <dbReference type="EMBL" id="GAL80771.1"/>
    </source>
</evidence>
<feature type="binding site" evidence="6">
    <location>
        <position position="209"/>
    </location>
    <ligand>
        <name>NAD(+)</name>
        <dbReference type="ChEBI" id="CHEBI:57540"/>
    </ligand>
</feature>
<dbReference type="InterPro" id="IPR016064">
    <property type="entry name" value="NAD/diacylglycerol_kinase_sf"/>
</dbReference>
<dbReference type="SUPFAM" id="SSF111331">
    <property type="entry name" value="NAD kinase/diacylglycerol kinase-like"/>
    <property type="match status" value="1"/>
</dbReference>